<evidence type="ECO:0000313" key="1">
    <source>
        <dbReference type="EMBL" id="ABS52411.1"/>
    </source>
</evidence>
<proteinExistence type="predicted"/>
<dbReference type="EMBL" id="CP000776">
    <property type="protein sequence ID" value="ABS52411.1"/>
    <property type="molecule type" value="Genomic_DNA"/>
</dbReference>
<dbReference type="AlphaFoldDB" id="A7I111"/>
<protein>
    <recommendedName>
        <fullName evidence="3">Periplasmic protein</fullName>
    </recommendedName>
</protein>
<dbReference type="KEGG" id="cha:CHAB381_0615"/>
<gene>
    <name evidence="1" type="ordered locus">CHAB381_0615</name>
</gene>
<keyword evidence="2" id="KW-1185">Reference proteome</keyword>
<dbReference type="HOGENOM" id="CLU_051001_0_0_7"/>
<evidence type="ECO:0008006" key="3">
    <source>
        <dbReference type="Google" id="ProtNLM"/>
    </source>
</evidence>
<organism evidence="1 2">
    <name type="scientific">Campylobacter hominis (strain ATCC BAA-381 / DSM 21671 / CCUG 45161 / LMG 19568 / NCTC 13146 / CH001A)</name>
    <dbReference type="NCBI Taxonomy" id="360107"/>
    <lineage>
        <taxon>Bacteria</taxon>
        <taxon>Pseudomonadati</taxon>
        <taxon>Campylobacterota</taxon>
        <taxon>Epsilonproteobacteria</taxon>
        <taxon>Campylobacterales</taxon>
        <taxon>Campylobacteraceae</taxon>
        <taxon>Campylobacter</taxon>
    </lineage>
</organism>
<sequence>MRFFVFLFLAFAFIKAEDFNEENLTEISQKSWIIDDSLKFQTNNKIAILIPEIAVGSYGESVKNGIFAYILSNNLEMDAKVYYCGDENESSLQKALDEINEDGASIIIAAVSSKGAKFIDENAVFGKFYYIPTLPKSFGSFGNIIYGGIDYRSQTKTLSKIAKKPIYFISDTNYISEILNEYFDDEIKPVKILRSSNFDFTFLKELDKVPQNSGVVLNLAPYNAKIILDNLQNQKLILSTQINFTPEILNYGEITKNLIIANSIDDEIPPTIENFANVFNINLKYDWIAYSSMIGLDYFYNGFINLKHKSVFKNKIKDHALNWPPALFKIENGEFVKF</sequence>
<name>A7I111_CAMHC</name>
<dbReference type="RefSeq" id="WP_012108489.1">
    <property type="nucleotide sequence ID" value="NC_009714.1"/>
</dbReference>
<dbReference type="eggNOG" id="COG0683">
    <property type="taxonomic scope" value="Bacteria"/>
</dbReference>
<dbReference type="STRING" id="360107.CHAB381_0615"/>
<dbReference type="Proteomes" id="UP000002407">
    <property type="component" value="Chromosome"/>
</dbReference>
<reference evidence="2" key="1">
    <citation type="submission" date="2007-07" db="EMBL/GenBank/DDBJ databases">
        <title>Complete genome sequence of Campylobacter hominis ATCC BAA-381, a commensal isolated from the human gastrointestinal tract.</title>
        <authorList>
            <person name="Fouts D.E."/>
            <person name="Mongodin E.F."/>
            <person name="Puiu D."/>
            <person name="Sebastian Y."/>
            <person name="Miller W.G."/>
            <person name="Mandrell R.E."/>
            <person name="Nelson K.E."/>
        </authorList>
    </citation>
    <scope>NUCLEOTIDE SEQUENCE [LARGE SCALE GENOMIC DNA]</scope>
    <source>
        <strain evidence="2">ATCC BAA-381 / LMG 19568 / NCTC 13146 / CH001A</strain>
    </source>
</reference>
<dbReference type="OrthoDB" id="5337863at2"/>
<accession>A7I111</accession>
<evidence type="ECO:0000313" key="2">
    <source>
        <dbReference type="Proteomes" id="UP000002407"/>
    </source>
</evidence>